<evidence type="ECO:0000256" key="4">
    <source>
        <dbReference type="ARBA" id="ARBA00023284"/>
    </source>
</evidence>
<sequence length="368" mass="40700">MKKLAFLILAVVITACNGVEKNTYNVTVDAASVKDSTNVYLQKAEGNTPPQIIDTLQVIDGKITFSGKAETPSVHVLAIEGTRGAIPFIAEEGNINIIAYKDSLNASVVSGTSSNDDFTKFLQGTKEMAKKVAVLRQEFNTARQQNDTISMKTLQEAFADIQEENKEYELNFIKENPNSFISLLVMERVLQSGAHGPEVLSPIFDTFAENLKQMEQGQKISEKLTELNKLSVGAIAPDFTAPTVEGDSLTLSKTKGKVTLIDFWAAWCKPCRAENPNVVALYNDYHDKGLNIIGVSLDRKEEDWIKAIEDDGLTWNHVSNLKFWQDPVAQLYNIRSIPATYLIDAEGKIIAKNLRGEALRTKVAELLD</sequence>
<dbReference type="Proteomes" id="UP000829476">
    <property type="component" value="Chromosome"/>
</dbReference>
<dbReference type="InterPro" id="IPR050553">
    <property type="entry name" value="Thioredoxin_ResA/DsbE_sf"/>
</dbReference>
<keyword evidence="4" id="KW-0676">Redox-active center</keyword>
<name>A0ABY3YKH2_9FLAO</name>
<dbReference type="InterPro" id="IPR036249">
    <property type="entry name" value="Thioredoxin-like_sf"/>
</dbReference>
<evidence type="ECO:0000256" key="2">
    <source>
        <dbReference type="ARBA" id="ARBA00022748"/>
    </source>
</evidence>
<dbReference type="CDD" id="cd02966">
    <property type="entry name" value="TlpA_like_family"/>
    <property type="match status" value="1"/>
</dbReference>
<evidence type="ECO:0000313" key="7">
    <source>
        <dbReference type="Proteomes" id="UP000829476"/>
    </source>
</evidence>
<evidence type="ECO:0000256" key="3">
    <source>
        <dbReference type="ARBA" id="ARBA00023157"/>
    </source>
</evidence>
<evidence type="ECO:0000259" key="5">
    <source>
        <dbReference type="PROSITE" id="PS51352"/>
    </source>
</evidence>
<evidence type="ECO:0000256" key="1">
    <source>
        <dbReference type="ARBA" id="ARBA00004196"/>
    </source>
</evidence>
<dbReference type="Pfam" id="PF14289">
    <property type="entry name" value="DUF4369"/>
    <property type="match status" value="1"/>
</dbReference>
<protein>
    <submittedName>
        <fullName evidence="6">AhpC/TSA family protein</fullName>
    </submittedName>
</protein>
<dbReference type="PANTHER" id="PTHR42852">
    <property type="entry name" value="THIOL:DISULFIDE INTERCHANGE PROTEIN DSBE"/>
    <property type="match status" value="1"/>
</dbReference>
<dbReference type="EMBL" id="CP094326">
    <property type="protein sequence ID" value="UNY98094.1"/>
    <property type="molecule type" value="Genomic_DNA"/>
</dbReference>
<reference evidence="6 7" key="1">
    <citation type="journal article" date="2018" name="Int. J. Syst. Evol. Microbiol.">
        <title>Zhouia spongiae sp. nov., isolated from a marine sponge.</title>
        <authorList>
            <person name="Zhuang L."/>
            <person name="Lin B."/>
            <person name="Qin F."/>
            <person name="Luo L."/>
        </authorList>
    </citation>
    <scope>NUCLEOTIDE SEQUENCE [LARGE SCALE GENOMIC DNA]</scope>
    <source>
        <strain evidence="6 7">HN-Y44</strain>
    </source>
</reference>
<feature type="domain" description="Thioredoxin" evidence="5">
    <location>
        <begin position="230"/>
        <end position="368"/>
    </location>
</feature>
<evidence type="ECO:0000313" key="6">
    <source>
        <dbReference type="EMBL" id="UNY98094.1"/>
    </source>
</evidence>
<dbReference type="PROSITE" id="PS51257">
    <property type="entry name" value="PROKAR_LIPOPROTEIN"/>
    <property type="match status" value="1"/>
</dbReference>
<dbReference type="SUPFAM" id="SSF52833">
    <property type="entry name" value="Thioredoxin-like"/>
    <property type="match status" value="1"/>
</dbReference>
<dbReference type="InterPro" id="IPR013766">
    <property type="entry name" value="Thioredoxin_domain"/>
</dbReference>
<dbReference type="Gene3D" id="3.40.30.10">
    <property type="entry name" value="Glutaredoxin"/>
    <property type="match status" value="1"/>
</dbReference>
<dbReference type="InterPro" id="IPR025380">
    <property type="entry name" value="DUF4369"/>
</dbReference>
<organism evidence="6 7">
    <name type="scientific">Zhouia spongiae</name>
    <dbReference type="NCBI Taxonomy" id="2202721"/>
    <lineage>
        <taxon>Bacteria</taxon>
        <taxon>Pseudomonadati</taxon>
        <taxon>Bacteroidota</taxon>
        <taxon>Flavobacteriia</taxon>
        <taxon>Flavobacteriales</taxon>
        <taxon>Flavobacteriaceae</taxon>
        <taxon>Zhouia</taxon>
    </lineage>
</organism>
<gene>
    <name evidence="6" type="ORF">MQE36_13490</name>
</gene>
<dbReference type="PROSITE" id="PS51352">
    <property type="entry name" value="THIOREDOXIN_2"/>
    <property type="match status" value="1"/>
</dbReference>
<dbReference type="InterPro" id="IPR000866">
    <property type="entry name" value="AhpC/TSA"/>
</dbReference>
<dbReference type="PANTHER" id="PTHR42852:SF6">
    <property type="entry name" value="THIOL:DISULFIDE INTERCHANGE PROTEIN DSBE"/>
    <property type="match status" value="1"/>
</dbReference>
<dbReference type="RefSeq" id="WP_242936504.1">
    <property type="nucleotide sequence ID" value="NZ_CP094326.1"/>
</dbReference>
<comment type="subcellular location">
    <subcellularLocation>
        <location evidence="1">Cell envelope</location>
    </subcellularLocation>
</comment>
<dbReference type="Pfam" id="PF00578">
    <property type="entry name" value="AhpC-TSA"/>
    <property type="match status" value="1"/>
</dbReference>
<proteinExistence type="predicted"/>
<keyword evidence="2" id="KW-0201">Cytochrome c-type biogenesis</keyword>
<accession>A0ABY3YKH2</accession>
<keyword evidence="3" id="KW-1015">Disulfide bond</keyword>
<keyword evidence="7" id="KW-1185">Reference proteome</keyword>